<feature type="region of interest" description="Disordered" evidence="3">
    <location>
        <begin position="505"/>
        <end position="528"/>
    </location>
</feature>
<dbReference type="CDD" id="cd00105">
    <property type="entry name" value="KH-I"/>
    <property type="match status" value="3"/>
</dbReference>
<feature type="compositionally biased region" description="Low complexity" evidence="3">
    <location>
        <begin position="505"/>
        <end position="516"/>
    </location>
</feature>
<dbReference type="PROSITE" id="PS50084">
    <property type="entry name" value="KH_TYPE_1"/>
    <property type="match status" value="4"/>
</dbReference>
<feature type="domain" description="K Homology" evidence="4">
    <location>
        <begin position="31"/>
        <end position="100"/>
    </location>
</feature>
<evidence type="ECO:0000256" key="2">
    <source>
        <dbReference type="PROSITE-ProRule" id="PRU00117"/>
    </source>
</evidence>
<feature type="compositionally biased region" description="Polar residues" evidence="3">
    <location>
        <begin position="396"/>
        <end position="413"/>
    </location>
</feature>
<feature type="compositionally biased region" description="Polar residues" evidence="3">
    <location>
        <begin position="664"/>
        <end position="673"/>
    </location>
</feature>
<feature type="compositionally biased region" description="Basic and acidic residues" evidence="3">
    <location>
        <begin position="1"/>
        <end position="24"/>
    </location>
</feature>
<dbReference type="SMART" id="SM00322">
    <property type="entry name" value="KH"/>
    <property type="match status" value="4"/>
</dbReference>
<dbReference type="Pfam" id="PF00013">
    <property type="entry name" value="KH_1"/>
    <property type="match status" value="4"/>
</dbReference>
<protein>
    <recommendedName>
        <fullName evidence="4">K Homology domain-containing protein</fullName>
    </recommendedName>
</protein>
<feature type="region of interest" description="Disordered" evidence="3">
    <location>
        <begin position="368"/>
        <end position="418"/>
    </location>
</feature>
<dbReference type="Gene3D" id="3.30.1370.10">
    <property type="entry name" value="K Homology domain, type 1"/>
    <property type="match status" value="2"/>
</dbReference>
<dbReference type="InterPro" id="IPR004087">
    <property type="entry name" value="KH_dom"/>
</dbReference>
<feature type="region of interest" description="Disordered" evidence="3">
    <location>
        <begin position="552"/>
        <end position="598"/>
    </location>
</feature>
<dbReference type="AlphaFoldDB" id="A0A7S0DLH4"/>
<accession>A0A7S0DLH4</accession>
<name>A0A7S0DLH4_9EUKA</name>
<feature type="domain" description="K Homology" evidence="4">
    <location>
        <begin position="298"/>
        <end position="362"/>
    </location>
</feature>
<keyword evidence="2" id="KW-0694">RNA-binding</keyword>
<dbReference type="PANTHER" id="PTHR10288">
    <property type="entry name" value="KH DOMAIN CONTAINING RNA BINDING PROTEIN"/>
    <property type="match status" value="1"/>
</dbReference>
<proteinExistence type="predicted"/>
<feature type="region of interest" description="Disordered" evidence="3">
    <location>
        <begin position="455"/>
        <end position="475"/>
    </location>
</feature>
<feature type="domain" description="K Homology" evidence="4">
    <location>
        <begin position="217"/>
        <end position="287"/>
    </location>
</feature>
<dbReference type="EMBL" id="HBEM01021981">
    <property type="protein sequence ID" value="CAD8456051.1"/>
    <property type="molecule type" value="Transcribed_RNA"/>
</dbReference>
<evidence type="ECO:0000313" key="5">
    <source>
        <dbReference type="EMBL" id="CAD8456051.1"/>
    </source>
</evidence>
<evidence type="ECO:0000259" key="4">
    <source>
        <dbReference type="SMART" id="SM00322"/>
    </source>
</evidence>
<gene>
    <name evidence="5" type="ORF">LAMO00422_LOCUS14996</name>
</gene>
<dbReference type="GO" id="GO:0003723">
    <property type="term" value="F:RNA binding"/>
    <property type="evidence" value="ECO:0007669"/>
    <property type="project" value="UniProtKB-UniRule"/>
</dbReference>
<feature type="compositionally biased region" description="Polar residues" evidence="3">
    <location>
        <begin position="686"/>
        <end position="702"/>
    </location>
</feature>
<keyword evidence="1" id="KW-0677">Repeat</keyword>
<feature type="compositionally biased region" description="Low complexity" evidence="3">
    <location>
        <begin position="369"/>
        <end position="390"/>
    </location>
</feature>
<sequence length="713" mass="76127">MLSASEKESVDEQMQKLSMEEDSKSSSNGSSTVVMRLILQSADVGKIIGPKGATVEGFKQKTGANISFSTYQPSMPRVAKIAGPIKGVVQAIMLISKTVSNNTSPQEEGEEEEKMLSAVLMVPFPHVGRIIGKRGQRIKMLREESGTTITIVANNVTISGRYEQLEKAVMNLTELLQEVGKRNPVSYAFPFENHSTTGTQSLLANQAALQYHMVQLAPDTMQVMIPSSSAGVVIGRGGSTIQRLKLESGASISLSNYVKGAENRVATISGTPRAMAKAILALAVQIATDGGNLPENSEALNIVLLVPPQELGAIIGKKGARITELRNNTSANINVADEGSVTIQGSTAAVSEAIKRIAFLLYETRNKVSNGTSTSNSPTPATELPPTTAKADPKITQANQVPSSTSAPQTSTKIKNRPTAATLFNSKIPAVDSKNFLTGILQNSLSSKFTNNTSLATTTTANPRKPASESSTNATYAQKTAGIKAAAVPPAVAQPEKIIAPIGMSSSYPTSGYSTTAQTNPVTPTMYHTFPDVHQTISQSQQGQPQVLLIGNHHWSPAPQPPQQQQQPQQQHPQSLPRRVPSERTSERKGSTKNPQPQLLSGLQSVIQQQPQNGQGSHQIQTQTFSSPFIQSNLGQNFYANASWYTPQRFQAYTENSAPIANAQTWQPTHRQQSAASPVVVPSSGIPMNTGQPVAQPPQSVSAEGLRSNDLWS</sequence>
<feature type="compositionally biased region" description="Low complexity" evidence="3">
    <location>
        <begin position="674"/>
        <end position="684"/>
    </location>
</feature>
<dbReference type="Gene3D" id="3.30.310.210">
    <property type="match status" value="1"/>
</dbReference>
<feature type="domain" description="K Homology" evidence="4">
    <location>
        <begin position="114"/>
        <end position="177"/>
    </location>
</feature>
<feature type="region of interest" description="Disordered" evidence="3">
    <location>
        <begin position="664"/>
        <end position="713"/>
    </location>
</feature>
<dbReference type="InterPro" id="IPR004088">
    <property type="entry name" value="KH_dom_type_1"/>
</dbReference>
<feature type="region of interest" description="Disordered" evidence="3">
    <location>
        <begin position="1"/>
        <end position="30"/>
    </location>
</feature>
<evidence type="ECO:0000256" key="1">
    <source>
        <dbReference type="ARBA" id="ARBA00022737"/>
    </source>
</evidence>
<feature type="compositionally biased region" description="Low complexity" evidence="3">
    <location>
        <begin position="563"/>
        <end position="574"/>
    </location>
</feature>
<evidence type="ECO:0000256" key="3">
    <source>
        <dbReference type="SAM" id="MobiDB-lite"/>
    </source>
</evidence>
<reference evidence="5" key="1">
    <citation type="submission" date="2021-01" db="EMBL/GenBank/DDBJ databases">
        <authorList>
            <person name="Corre E."/>
            <person name="Pelletier E."/>
            <person name="Niang G."/>
            <person name="Scheremetjew M."/>
            <person name="Finn R."/>
            <person name="Kale V."/>
            <person name="Holt S."/>
            <person name="Cochrane G."/>
            <person name="Meng A."/>
            <person name="Brown T."/>
            <person name="Cohen L."/>
        </authorList>
    </citation>
    <scope>NUCLEOTIDE SEQUENCE</scope>
    <source>
        <strain evidence="5">CCMP2058</strain>
    </source>
</reference>
<feature type="compositionally biased region" description="Basic and acidic residues" evidence="3">
    <location>
        <begin position="580"/>
        <end position="590"/>
    </location>
</feature>
<organism evidence="5">
    <name type="scientific">Amorphochlora amoebiformis</name>
    <dbReference type="NCBI Taxonomy" id="1561963"/>
    <lineage>
        <taxon>Eukaryota</taxon>
        <taxon>Sar</taxon>
        <taxon>Rhizaria</taxon>
        <taxon>Cercozoa</taxon>
        <taxon>Chlorarachniophyceae</taxon>
        <taxon>Amorphochlora</taxon>
    </lineage>
</organism>
<dbReference type="SUPFAM" id="SSF54791">
    <property type="entry name" value="Eukaryotic type KH-domain (KH-domain type I)"/>
    <property type="match status" value="4"/>
</dbReference>
<dbReference type="InterPro" id="IPR036612">
    <property type="entry name" value="KH_dom_type_1_sf"/>
</dbReference>